<evidence type="ECO:0000313" key="1">
    <source>
        <dbReference type="EMBL" id="ALG85054.1"/>
    </source>
</evidence>
<sequence>MTSGSHSPGDDDILDAEIVPAPDFTPSVQAPSFEEVTGYTEAGVPTFDHVRDKIEQRTATAIGGQELAESGREAAALDEAMAKRDEAAKDKLAEIRKSMGL</sequence>
<protein>
    <recommendedName>
        <fullName evidence="3">PspA domain-containing protein</fullName>
    </recommendedName>
</protein>
<dbReference type="KEGG" id="goq:ACH46_11890"/>
<gene>
    <name evidence="1" type="ORF">ACH46_11890</name>
</gene>
<dbReference type="EMBL" id="CP011853">
    <property type="protein sequence ID" value="ALG85054.1"/>
    <property type="molecule type" value="Genomic_DNA"/>
</dbReference>
<dbReference type="RefSeq" id="WP_062393082.1">
    <property type="nucleotide sequence ID" value="NZ_CP011853.1"/>
</dbReference>
<accession>A0A0N9MQD9</accession>
<evidence type="ECO:0008006" key="3">
    <source>
        <dbReference type="Google" id="ProtNLM"/>
    </source>
</evidence>
<dbReference type="Proteomes" id="UP000063789">
    <property type="component" value="Chromosome"/>
</dbReference>
<reference evidence="2" key="1">
    <citation type="submission" date="2015-06" db="EMBL/GenBank/DDBJ databases">
        <title>Complete genome sequence and metabolic analysis of phthalate degradation pathway in Gordonia sp. QH-11.</title>
        <authorList>
            <person name="Jin D."/>
            <person name="Kong X."/>
            <person name="Bai Z."/>
        </authorList>
    </citation>
    <scope>NUCLEOTIDE SEQUENCE [LARGE SCALE GENOMIC DNA]</scope>
    <source>
        <strain evidence="2">QH-11</strain>
    </source>
</reference>
<dbReference type="OrthoDB" id="4377479at2"/>
<dbReference type="AlphaFoldDB" id="A0A0N9MQD9"/>
<proteinExistence type="predicted"/>
<dbReference type="STRING" id="1136941.ACH46_11890"/>
<evidence type="ECO:0000313" key="2">
    <source>
        <dbReference type="Proteomes" id="UP000063789"/>
    </source>
</evidence>
<reference evidence="1 2" key="2">
    <citation type="journal article" date="2017" name="Int. J. Syst. Evol. Microbiol.">
        <title>Gordonia phthalatica sp. nov., a di-n-butyl phthalate-degrading bacterium isolated from activated sludge.</title>
        <authorList>
            <person name="Jin D."/>
            <person name="Kong X."/>
            <person name="Jia M."/>
            <person name="Yu X."/>
            <person name="Wang X."/>
            <person name="Zhuang X."/>
            <person name="Deng Y."/>
            <person name="Bai Z."/>
        </authorList>
    </citation>
    <scope>NUCLEOTIDE SEQUENCE [LARGE SCALE GENOMIC DNA]</scope>
    <source>
        <strain evidence="1 2">QH-11</strain>
    </source>
</reference>
<keyword evidence="2" id="KW-1185">Reference proteome</keyword>
<organism evidence="1 2">
    <name type="scientific">Gordonia phthalatica</name>
    <dbReference type="NCBI Taxonomy" id="1136941"/>
    <lineage>
        <taxon>Bacteria</taxon>
        <taxon>Bacillati</taxon>
        <taxon>Actinomycetota</taxon>
        <taxon>Actinomycetes</taxon>
        <taxon>Mycobacteriales</taxon>
        <taxon>Gordoniaceae</taxon>
        <taxon>Gordonia</taxon>
    </lineage>
</organism>
<name>A0A0N9MQD9_9ACTN</name>
<dbReference type="PATRIC" id="fig|1136941.3.peg.2421"/>